<feature type="region of interest" description="Disordered" evidence="1">
    <location>
        <begin position="159"/>
        <end position="264"/>
    </location>
</feature>
<accession>A0A9P8TV49</accession>
<evidence type="ECO:0000313" key="2">
    <source>
        <dbReference type="EMBL" id="KAH6606023.1"/>
    </source>
</evidence>
<feature type="region of interest" description="Disordered" evidence="1">
    <location>
        <begin position="27"/>
        <end position="50"/>
    </location>
</feature>
<gene>
    <name evidence="2" type="ORF">Trco_005176</name>
</gene>
<keyword evidence="3" id="KW-1185">Reference proteome</keyword>
<dbReference type="AlphaFoldDB" id="A0A9P8TV49"/>
<feature type="compositionally biased region" description="Basic and acidic residues" evidence="1">
    <location>
        <begin position="199"/>
        <end position="208"/>
    </location>
</feature>
<name>A0A9P8TV49_9HYPO</name>
<feature type="compositionally biased region" description="Basic residues" evidence="1">
    <location>
        <begin position="175"/>
        <end position="184"/>
    </location>
</feature>
<reference evidence="2" key="1">
    <citation type="submission" date="2021-08" db="EMBL/GenBank/DDBJ databases">
        <title>Chromosome-Level Trichoderma cornu-damae using Hi-C Data.</title>
        <authorList>
            <person name="Kim C.S."/>
        </authorList>
    </citation>
    <scope>NUCLEOTIDE SEQUENCE</scope>
    <source>
        <strain evidence="2">KA19-0412C</strain>
    </source>
</reference>
<dbReference type="Proteomes" id="UP000827724">
    <property type="component" value="Unassembled WGS sequence"/>
</dbReference>
<organism evidence="2 3">
    <name type="scientific">Trichoderma cornu-damae</name>
    <dbReference type="NCBI Taxonomy" id="654480"/>
    <lineage>
        <taxon>Eukaryota</taxon>
        <taxon>Fungi</taxon>
        <taxon>Dikarya</taxon>
        <taxon>Ascomycota</taxon>
        <taxon>Pezizomycotina</taxon>
        <taxon>Sordariomycetes</taxon>
        <taxon>Hypocreomycetidae</taxon>
        <taxon>Hypocreales</taxon>
        <taxon>Hypocreaceae</taxon>
        <taxon>Trichoderma</taxon>
    </lineage>
</organism>
<evidence type="ECO:0000256" key="1">
    <source>
        <dbReference type="SAM" id="MobiDB-lite"/>
    </source>
</evidence>
<feature type="compositionally biased region" description="Basic residues" evidence="1">
    <location>
        <begin position="37"/>
        <end position="50"/>
    </location>
</feature>
<protein>
    <submittedName>
        <fullName evidence="2">Uncharacterized protein</fullName>
    </submittedName>
</protein>
<sequence>MVAMMDLMSKMSPRAIANNIGRVSALARGRGSPQAGIRKKPTKVAKATRPRKRQLLKLSAMALLMMLQTGGNALHLVVDQVLKPVSQRGLGMLPFTTTAAADPTASPAVIHGAAPQALARDADEKPIPKIVVTSPGGVVTDADMSPAWKRAAKSSAALETMQAWHRSPHLSPLWRARRHRKPPRPPRMLGPARRQHRNQVRDPSERPVCKRHGGQARDHATAPAGKQHGSQNQSRPPSKAPPHKGSRNQPRDPSRVPACRRHRA</sequence>
<dbReference type="OrthoDB" id="10640372at2759"/>
<dbReference type="EMBL" id="JAIWOZ010000004">
    <property type="protein sequence ID" value="KAH6606023.1"/>
    <property type="molecule type" value="Genomic_DNA"/>
</dbReference>
<comment type="caution">
    <text evidence="2">The sequence shown here is derived from an EMBL/GenBank/DDBJ whole genome shotgun (WGS) entry which is preliminary data.</text>
</comment>
<evidence type="ECO:0000313" key="3">
    <source>
        <dbReference type="Proteomes" id="UP000827724"/>
    </source>
</evidence>
<proteinExistence type="predicted"/>